<evidence type="ECO:0000313" key="1">
    <source>
        <dbReference type="EMBL" id="HIT40148.1"/>
    </source>
</evidence>
<reference evidence="1" key="2">
    <citation type="journal article" date="2021" name="PeerJ">
        <title>Extensive microbial diversity within the chicken gut microbiome revealed by metagenomics and culture.</title>
        <authorList>
            <person name="Gilroy R."/>
            <person name="Ravi A."/>
            <person name="Getino M."/>
            <person name="Pursley I."/>
            <person name="Horton D.L."/>
            <person name="Alikhan N.F."/>
            <person name="Baker D."/>
            <person name="Gharbi K."/>
            <person name="Hall N."/>
            <person name="Watson M."/>
            <person name="Adriaenssens E.M."/>
            <person name="Foster-Nyarko E."/>
            <person name="Jarju S."/>
            <person name="Secka A."/>
            <person name="Antonio M."/>
            <person name="Oren A."/>
            <person name="Chaudhuri R.R."/>
            <person name="La Ragione R."/>
            <person name="Hildebrand F."/>
            <person name="Pallen M.J."/>
        </authorList>
    </citation>
    <scope>NUCLEOTIDE SEQUENCE</scope>
    <source>
        <strain evidence="1">21143</strain>
    </source>
</reference>
<comment type="caution">
    <text evidence="1">The sequence shown here is derived from an EMBL/GenBank/DDBJ whole genome shotgun (WGS) entry which is preliminary data.</text>
</comment>
<protein>
    <submittedName>
        <fullName evidence="1">Uncharacterized protein</fullName>
    </submittedName>
</protein>
<sequence>MSVMQSDSEASPCYMEDVPFAELMTLNRNNGIGRVCRAVCQKSVSVMGGFYLRK</sequence>
<gene>
    <name evidence="1" type="ORF">IAD06_08970</name>
</gene>
<dbReference type="EMBL" id="DVKT01000066">
    <property type="protein sequence ID" value="HIT40148.1"/>
    <property type="molecule type" value="Genomic_DNA"/>
</dbReference>
<reference evidence="1" key="1">
    <citation type="submission" date="2020-10" db="EMBL/GenBank/DDBJ databases">
        <authorList>
            <person name="Gilroy R."/>
        </authorList>
    </citation>
    <scope>NUCLEOTIDE SEQUENCE</scope>
    <source>
        <strain evidence="1">21143</strain>
    </source>
</reference>
<dbReference type="Proteomes" id="UP000886722">
    <property type="component" value="Unassembled WGS sequence"/>
</dbReference>
<proteinExistence type="predicted"/>
<dbReference type="AlphaFoldDB" id="A0A9D1GFZ9"/>
<evidence type="ECO:0000313" key="2">
    <source>
        <dbReference type="Proteomes" id="UP000886722"/>
    </source>
</evidence>
<organism evidence="1 2">
    <name type="scientific">Candidatus Caccoplasma intestinavium</name>
    <dbReference type="NCBI Taxonomy" id="2840716"/>
    <lineage>
        <taxon>Bacteria</taxon>
        <taxon>Pseudomonadati</taxon>
        <taxon>Bacteroidota</taxon>
        <taxon>Bacteroidia</taxon>
        <taxon>Bacteroidales</taxon>
        <taxon>Bacteroidaceae</taxon>
        <taxon>Bacteroidaceae incertae sedis</taxon>
        <taxon>Candidatus Caccoplasma</taxon>
    </lineage>
</organism>
<accession>A0A9D1GFZ9</accession>
<name>A0A9D1GFZ9_9BACT</name>